<protein>
    <submittedName>
        <fullName evidence="4">CsbD family protein</fullName>
    </submittedName>
</protein>
<proteinExistence type="inferred from homology"/>
<dbReference type="Proteomes" id="UP001501326">
    <property type="component" value="Unassembled WGS sequence"/>
</dbReference>
<sequence length="57" mass="6022">MGIADKAKNAAQDLTGKAKEAIGDATNNERLESEGRADQAEAKVKKTGEDVKDTFKG</sequence>
<evidence type="ECO:0000259" key="3">
    <source>
        <dbReference type="Pfam" id="PF05532"/>
    </source>
</evidence>
<comment type="similarity">
    <text evidence="1">Belongs to the UPF0337 (CsbD) family.</text>
</comment>
<organism evidence="4 5">
    <name type="scientific">Pedococcus aerophilus</name>
    <dbReference type="NCBI Taxonomy" id="436356"/>
    <lineage>
        <taxon>Bacteria</taxon>
        <taxon>Bacillati</taxon>
        <taxon>Actinomycetota</taxon>
        <taxon>Actinomycetes</taxon>
        <taxon>Micrococcales</taxon>
        <taxon>Intrasporangiaceae</taxon>
        <taxon>Pedococcus</taxon>
    </lineage>
</organism>
<dbReference type="Pfam" id="PF05532">
    <property type="entry name" value="CsbD"/>
    <property type="match status" value="1"/>
</dbReference>
<feature type="compositionally biased region" description="Basic and acidic residues" evidence="2">
    <location>
        <begin position="16"/>
        <end position="57"/>
    </location>
</feature>
<dbReference type="EMBL" id="BAAARN010000001">
    <property type="protein sequence ID" value="GAA2735869.1"/>
    <property type="molecule type" value="Genomic_DNA"/>
</dbReference>
<comment type="caution">
    <text evidence="4">The sequence shown here is derived from an EMBL/GenBank/DDBJ whole genome shotgun (WGS) entry which is preliminary data.</text>
</comment>
<dbReference type="SUPFAM" id="SSF69047">
    <property type="entry name" value="Hypothetical protein YjbJ"/>
    <property type="match status" value="1"/>
</dbReference>
<reference evidence="4 5" key="1">
    <citation type="journal article" date="2019" name="Int. J. Syst. Evol. Microbiol.">
        <title>The Global Catalogue of Microorganisms (GCM) 10K type strain sequencing project: providing services to taxonomists for standard genome sequencing and annotation.</title>
        <authorList>
            <consortium name="The Broad Institute Genomics Platform"/>
            <consortium name="The Broad Institute Genome Sequencing Center for Infectious Disease"/>
            <person name="Wu L."/>
            <person name="Ma J."/>
        </authorList>
    </citation>
    <scope>NUCLEOTIDE SEQUENCE [LARGE SCALE GENOMIC DNA]</scope>
    <source>
        <strain evidence="4 5">JCM 16378</strain>
    </source>
</reference>
<evidence type="ECO:0000313" key="4">
    <source>
        <dbReference type="EMBL" id="GAA2735869.1"/>
    </source>
</evidence>
<dbReference type="InterPro" id="IPR008462">
    <property type="entry name" value="CsbD"/>
</dbReference>
<evidence type="ECO:0000313" key="5">
    <source>
        <dbReference type="Proteomes" id="UP001501326"/>
    </source>
</evidence>
<name>A0ABN3UPR4_9MICO</name>
<feature type="region of interest" description="Disordered" evidence="2">
    <location>
        <begin position="1"/>
        <end position="57"/>
    </location>
</feature>
<keyword evidence="5" id="KW-1185">Reference proteome</keyword>
<dbReference type="RefSeq" id="WP_344192544.1">
    <property type="nucleotide sequence ID" value="NZ_BAAARN010000001.1"/>
</dbReference>
<evidence type="ECO:0000256" key="2">
    <source>
        <dbReference type="SAM" id="MobiDB-lite"/>
    </source>
</evidence>
<dbReference type="Gene3D" id="1.10.1470.10">
    <property type="entry name" value="YjbJ"/>
    <property type="match status" value="1"/>
</dbReference>
<feature type="domain" description="CsbD-like" evidence="3">
    <location>
        <begin position="5"/>
        <end position="56"/>
    </location>
</feature>
<evidence type="ECO:0000256" key="1">
    <source>
        <dbReference type="ARBA" id="ARBA00009129"/>
    </source>
</evidence>
<dbReference type="InterPro" id="IPR036629">
    <property type="entry name" value="YjbJ_sf"/>
</dbReference>
<accession>A0ABN3UPR4</accession>
<gene>
    <name evidence="4" type="ORF">GCM10009867_19190</name>
</gene>